<gene>
    <name evidence="1" type="ORF">AB4876_05620</name>
</gene>
<keyword evidence="2" id="KW-1185">Reference proteome</keyword>
<dbReference type="RefSeq" id="WP_368380665.1">
    <property type="nucleotide sequence ID" value="NZ_JBFRYA010000004.1"/>
</dbReference>
<proteinExistence type="predicted"/>
<organism evidence="1 2">
    <name type="scientific">Zhongshania guokunii</name>
    <dbReference type="NCBI Taxonomy" id="641783"/>
    <lineage>
        <taxon>Bacteria</taxon>
        <taxon>Pseudomonadati</taxon>
        <taxon>Pseudomonadota</taxon>
        <taxon>Gammaproteobacteria</taxon>
        <taxon>Cellvibrionales</taxon>
        <taxon>Spongiibacteraceae</taxon>
        <taxon>Zhongshania</taxon>
    </lineage>
</organism>
<comment type="caution">
    <text evidence="1">The sequence shown here is derived from an EMBL/GenBank/DDBJ whole genome shotgun (WGS) entry which is preliminary data.</text>
</comment>
<protein>
    <recommendedName>
        <fullName evidence="3">Glutathione S-transferase</fullName>
    </recommendedName>
</protein>
<evidence type="ECO:0008006" key="3">
    <source>
        <dbReference type="Google" id="ProtNLM"/>
    </source>
</evidence>
<evidence type="ECO:0000313" key="1">
    <source>
        <dbReference type="EMBL" id="MEX1668380.1"/>
    </source>
</evidence>
<dbReference type="EMBL" id="JBFRYA010000004">
    <property type="protein sequence ID" value="MEX1668380.1"/>
    <property type="molecule type" value="Genomic_DNA"/>
</dbReference>
<name>A0ABV3U3X1_9GAMM</name>
<dbReference type="SUPFAM" id="SSF47616">
    <property type="entry name" value="GST C-terminal domain-like"/>
    <property type="match status" value="1"/>
</dbReference>
<dbReference type="Proteomes" id="UP001557485">
    <property type="component" value="Unassembled WGS sequence"/>
</dbReference>
<reference evidence="1 2" key="1">
    <citation type="journal article" date="2011" name="Int. J. Syst. Evol. Microbiol.">
        <title>Zhongshania antarctica gen. nov., sp. nov. and Zhongshania guokunii sp. nov., gammaproteobacteria respectively isolated from coastal attached (fast) ice and surface seawater of the Antarctic.</title>
        <authorList>
            <person name="Li H.J."/>
            <person name="Zhang X.Y."/>
            <person name="Chen C.X."/>
            <person name="Zhang Y.J."/>
            <person name="Gao Z.M."/>
            <person name="Yu Y."/>
            <person name="Chen X.L."/>
            <person name="Chen B."/>
            <person name="Zhang Y.Z."/>
        </authorList>
    </citation>
    <scope>NUCLEOTIDE SEQUENCE [LARGE SCALE GENOMIC DNA]</scope>
    <source>
        <strain evidence="1 2">ZS6-22T</strain>
    </source>
</reference>
<dbReference type="Gene3D" id="1.20.1050.10">
    <property type="match status" value="1"/>
</dbReference>
<accession>A0ABV3U3X1</accession>
<sequence>MVISAIERREKAYYGWLEQRLSESPYLAGEEISCADIMTMVNLTSLPLLRGRIMQRPLKIEAIQITAQSTAQQRPIHYMPANTGYIDSFDCE</sequence>
<evidence type="ECO:0000313" key="2">
    <source>
        <dbReference type="Proteomes" id="UP001557485"/>
    </source>
</evidence>
<dbReference type="InterPro" id="IPR036282">
    <property type="entry name" value="Glutathione-S-Trfase_C_sf"/>
</dbReference>